<sequence length="232" mass="26107">MLEIQELSKSYGKHLAVDRVSFFVPDGQVGILLGPNGAGKSTIIKSIAGLLRYQGRIGIQGMSARTLEAKKIFGYVPEIPAMFDALTVREHVEYIRKAYDSDITEEEVQALFQRFELADKQEKLGNELSKGMMQKVSICCALAIKPRVILLDEPMVGLDPQAIKELKKIVLELKEQGVTVLISTHILEMVEELWDVMFVMDQSHIIGSYRKEDVGEKDLDDLFFEMTGGEKR</sequence>
<dbReference type="InterPro" id="IPR003593">
    <property type="entry name" value="AAA+_ATPase"/>
</dbReference>
<dbReference type="Pfam" id="PF00005">
    <property type="entry name" value="ABC_tran"/>
    <property type="match status" value="1"/>
</dbReference>
<dbReference type="EMBL" id="VIRB01000023">
    <property type="protein sequence ID" value="NDO67406.1"/>
    <property type="molecule type" value="Genomic_DNA"/>
</dbReference>
<dbReference type="AlphaFoldDB" id="A0A9X5H5T2"/>
<keyword evidence="2" id="KW-0547">Nucleotide-binding</keyword>
<evidence type="ECO:0000256" key="2">
    <source>
        <dbReference type="ARBA" id="ARBA00022741"/>
    </source>
</evidence>
<dbReference type="GO" id="GO:0005524">
    <property type="term" value="F:ATP binding"/>
    <property type="evidence" value="ECO:0007669"/>
    <property type="project" value="UniProtKB-KW"/>
</dbReference>
<dbReference type="CDD" id="cd03230">
    <property type="entry name" value="ABC_DR_subfamily_A"/>
    <property type="match status" value="1"/>
</dbReference>
<evidence type="ECO:0000313" key="5">
    <source>
        <dbReference type="EMBL" id="NDO67406.1"/>
    </source>
</evidence>
<dbReference type="InterPro" id="IPR051782">
    <property type="entry name" value="ABC_Transporter_VariousFunc"/>
</dbReference>
<keyword evidence="3 5" id="KW-0067">ATP-binding</keyword>
<dbReference type="SUPFAM" id="SSF52540">
    <property type="entry name" value="P-loop containing nucleoside triphosphate hydrolases"/>
    <property type="match status" value="1"/>
</dbReference>
<accession>A0A9X5H5T2</accession>
<protein>
    <submittedName>
        <fullName evidence="5">ABC transporter ATP-binding protein</fullName>
    </submittedName>
</protein>
<dbReference type="PROSITE" id="PS50893">
    <property type="entry name" value="ABC_TRANSPORTER_2"/>
    <property type="match status" value="1"/>
</dbReference>
<dbReference type="GO" id="GO:0016887">
    <property type="term" value="F:ATP hydrolysis activity"/>
    <property type="evidence" value="ECO:0007669"/>
    <property type="project" value="InterPro"/>
</dbReference>
<dbReference type="RefSeq" id="WP_162205285.1">
    <property type="nucleotide sequence ID" value="NZ_VIRB01000023.1"/>
</dbReference>
<keyword evidence="1" id="KW-0813">Transport</keyword>
<dbReference type="InterPro" id="IPR017871">
    <property type="entry name" value="ABC_transporter-like_CS"/>
</dbReference>
<dbReference type="InterPro" id="IPR027417">
    <property type="entry name" value="P-loop_NTPase"/>
</dbReference>
<reference evidence="5 6" key="1">
    <citation type="submission" date="2019-07" db="EMBL/GenBank/DDBJ databases">
        <title>Draft genome sequences of 15 bacterial species constituting the stable defined intestinal microbiota of the GM15 gnotobiotic mouse model.</title>
        <authorList>
            <person name="Elie C."/>
            <person name="Mathieu A."/>
            <person name="Saliou A."/>
            <person name="Darnaud M."/>
            <person name="Leulier F."/>
            <person name="Tamellini A."/>
        </authorList>
    </citation>
    <scope>NUCLEOTIDE SEQUENCE [LARGE SCALE GENOMIC DNA]</scope>
    <source>
        <strain evidence="6">ASF 502</strain>
    </source>
</reference>
<gene>
    <name evidence="5" type="ORF">FMM80_01105</name>
</gene>
<comment type="caution">
    <text evidence="5">The sequence shown here is derived from an EMBL/GenBank/DDBJ whole genome shotgun (WGS) entry which is preliminary data.</text>
</comment>
<feature type="domain" description="ABC transporter" evidence="4">
    <location>
        <begin position="2"/>
        <end position="227"/>
    </location>
</feature>
<dbReference type="PANTHER" id="PTHR42939">
    <property type="entry name" value="ABC TRANSPORTER ATP-BINDING PROTEIN ALBC-RELATED"/>
    <property type="match status" value="1"/>
</dbReference>
<dbReference type="SMART" id="SM00382">
    <property type="entry name" value="AAA"/>
    <property type="match status" value="1"/>
</dbReference>
<name>A0A9X5H5T2_9FIRM</name>
<evidence type="ECO:0000256" key="1">
    <source>
        <dbReference type="ARBA" id="ARBA00022448"/>
    </source>
</evidence>
<dbReference type="Gene3D" id="3.40.50.300">
    <property type="entry name" value="P-loop containing nucleotide triphosphate hydrolases"/>
    <property type="match status" value="1"/>
</dbReference>
<dbReference type="InterPro" id="IPR003439">
    <property type="entry name" value="ABC_transporter-like_ATP-bd"/>
</dbReference>
<dbReference type="PROSITE" id="PS00211">
    <property type="entry name" value="ABC_TRANSPORTER_1"/>
    <property type="match status" value="1"/>
</dbReference>
<evidence type="ECO:0000256" key="3">
    <source>
        <dbReference type="ARBA" id="ARBA00022840"/>
    </source>
</evidence>
<dbReference type="Proteomes" id="UP000474104">
    <property type="component" value="Unassembled WGS sequence"/>
</dbReference>
<evidence type="ECO:0000313" key="6">
    <source>
        <dbReference type="Proteomes" id="UP000474104"/>
    </source>
</evidence>
<proteinExistence type="predicted"/>
<evidence type="ECO:0000259" key="4">
    <source>
        <dbReference type="PROSITE" id="PS50893"/>
    </source>
</evidence>
<dbReference type="PANTHER" id="PTHR42939:SF1">
    <property type="entry name" value="ABC TRANSPORTER ATP-BINDING PROTEIN ALBC-RELATED"/>
    <property type="match status" value="1"/>
</dbReference>
<organism evidence="5 6">
    <name type="scientific">Schaedlerella arabinosiphila</name>
    <dbReference type="NCBI Taxonomy" id="2044587"/>
    <lineage>
        <taxon>Bacteria</taxon>
        <taxon>Bacillati</taxon>
        <taxon>Bacillota</taxon>
        <taxon>Clostridia</taxon>
        <taxon>Lachnospirales</taxon>
        <taxon>Lachnospiraceae</taxon>
        <taxon>Schaedlerella</taxon>
    </lineage>
</organism>